<name>A0A2R4WYP7_9EURY</name>
<reference evidence="3 4" key="1">
    <citation type="submission" date="2018-04" db="EMBL/GenBank/DDBJ databases">
        <title>Halococcoides cellulosivorans gen. nov., sp. nov., an extremely halophilic cellulose-utilizing haloarchaeon from hypersaline lakes.</title>
        <authorList>
            <person name="Sorokin D.Y."/>
            <person name="Toshchakov S.V."/>
            <person name="Samarov N.I."/>
            <person name="Korzhenkov A."/>
            <person name="Kublanov I.V."/>
        </authorList>
    </citation>
    <scope>NUCLEOTIDE SEQUENCE [LARGE SCALE GENOMIC DNA]</scope>
    <source>
        <strain evidence="3 4">HArcel1</strain>
    </source>
</reference>
<evidence type="ECO:0000256" key="1">
    <source>
        <dbReference type="SAM" id="MobiDB-lite"/>
    </source>
</evidence>
<dbReference type="KEGG" id="harc:HARCEL1_02410"/>
<feature type="region of interest" description="Disordered" evidence="1">
    <location>
        <begin position="184"/>
        <end position="214"/>
    </location>
</feature>
<keyword evidence="2" id="KW-0812">Transmembrane</keyword>
<keyword evidence="4" id="KW-1185">Reference proteome</keyword>
<keyword evidence="2" id="KW-1133">Transmembrane helix</keyword>
<accession>A0A2R4WYP7</accession>
<organism evidence="3 4">
    <name type="scientific">Halococcoides cellulosivorans</name>
    <dbReference type="NCBI Taxonomy" id="1679096"/>
    <lineage>
        <taxon>Archaea</taxon>
        <taxon>Methanobacteriati</taxon>
        <taxon>Methanobacteriota</taxon>
        <taxon>Stenosarchaea group</taxon>
        <taxon>Halobacteria</taxon>
        <taxon>Halobacteriales</taxon>
        <taxon>Haloarculaceae</taxon>
        <taxon>Halococcoides</taxon>
    </lineage>
</organism>
<dbReference type="GeneID" id="36511323"/>
<evidence type="ECO:0000313" key="4">
    <source>
        <dbReference type="Proteomes" id="UP000244727"/>
    </source>
</evidence>
<evidence type="ECO:0000313" key="3">
    <source>
        <dbReference type="EMBL" id="AWB26644.1"/>
    </source>
</evidence>
<dbReference type="RefSeq" id="WP_108381013.1">
    <property type="nucleotide sequence ID" value="NZ_CP028858.1"/>
</dbReference>
<gene>
    <name evidence="3" type="ORF">HARCEL1_02410</name>
</gene>
<feature type="transmembrane region" description="Helical" evidence="2">
    <location>
        <begin position="62"/>
        <end position="80"/>
    </location>
</feature>
<feature type="transmembrane region" description="Helical" evidence="2">
    <location>
        <begin position="7"/>
        <end position="26"/>
    </location>
</feature>
<feature type="transmembrane region" description="Helical" evidence="2">
    <location>
        <begin position="32"/>
        <end position="50"/>
    </location>
</feature>
<keyword evidence="2" id="KW-0472">Membrane</keyword>
<dbReference type="AlphaFoldDB" id="A0A2R4WYP7"/>
<sequence length="214" mass="23082">MDERERLPVALFVVVGFVLLTGQVQFGDGTRFVFAIVLALTADAAILASERWSWDPDAIPRVHRYGVACCVLVATSVALFDLLPSNRTVQATLTLVPLGYVFVLGADLGTDHHVPIVFAPDRATTELEALPSIQHSGAIACFVTYMSITVNGNLPENPWILALVVLTPFLYYFLLGVLVGTPKPGPVSTPETPTGRDSECAPGYERGETPIQDD</sequence>
<proteinExistence type="predicted"/>
<protein>
    <submittedName>
        <fullName evidence="3">Uncharacterized protein</fullName>
    </submittedName>
</protein>
<evidence type="ECO:0000256" key="2">
    <source>
        <dbReference type="SAM" id="Phobius"/>
    </source>
</evidence>
<feature type="transmembrane region" description="Helical" evidence="2">
    <location>
        <begin position="159"/>
        <end position="179"/>
    </location>
</feature>
<dbReference type="EMBL" id="CP028858">
    <property type="protein sequence ID" value="AWB26644.1"/>
    <property type="molecule type" value="Genomic_DNA"/>
</dbReference>
<dbReference type="Proteomes" id="UP000244727">
    <property type="component" value="Chromosome"/>
</dbReference>